<feature type="transmembrane region" description="Helical" evidence="8">
    <location>
        <begin position="49"/>
        <end position="70"/>
    </location>
</feature>
<evidence type="ECO:0000313" key="11">
    <source>
        <dbReference type="EMBL" id="SPC24254.1"/>
    </source>
</evidence>
<evidence type="ECO:0000313" key="10">
    <source>
        <dbReference type="EMBL" id="SPC08320.1"/>
    </source>
</evidence>
<evidence type="ECO:0000256" key="5">
    <source>
        <dbReference type="ARBA" id="ARBA00022989"/>
    </source>
</evidence>
<reference evidence="12" key="2">
    <citation type="submission" date="2018-01" db="EMBL/GenBank/DDBJ databases">
        <authorList>
            <person name="Gaut B.S."/>
            <person name="Morton B.R."/>
            <person name="Clegg M.T."/>
            <person name="Duvall M.R."/>
        </authorList>
    </citation>
    <scope>NUCLEOTIDE SEQUENCE [LARGE SCALE GENOMIC DNA]</scope>
</reference>
<dbReference type="PANTHER" id="PTHR30509:SF9">
    <property type="entry name" value="MULTIDRUG RESISTANCE PROTEIN MDTO"/>
    <property type="match status" value="1"/>
</dbReference>
<evidence type="ECO:0000256" key="3">
    <source>
        <dbReference type="ARBA" id="ARBA00022475"/>
    </source>
</evidence>
<evidence type="ECO:0000256" key="1">
    <source>
        <dbReference type="ARBA" id="ARBA00004651"/>
    </source>
</evidence>
<keyword evidence="4 8" id="KW-0812">Transmembrane</keyword>
<dbReference type="Proteomes" id="UP000623307">
    <property type="component" value="Chromosome 1"/>
</dbReference>
<feature type="transmembrane region" description="Helical" evidence="8">
    <location>
        <begin position="142"/>
        <end position="164"/>
    </location>
</feature>
<reference evidence="9 13" key="3">
    <citation type="submission" date="2021-02" db="EMBL/GenBank/DDBJ databases">
        <title>Complete Genome Sequence of Cupriavidus oxalaticus Strain Ox1, a Soil Oxalate-Degrading Species.</title>
        <authorList>
            <person name="Palmieri F."/>
            <person name="Udriet P."/>
            <person name="Deuasquier M."/>
            <person name="Beaudoing E."/>
            <person name="Johnson S.L."/>
            <person name="Davenport K.W."/>
            <person name="Chain P.S."/>
            <person name="Bindschedler S."/>
            <person name="Junier P."/>
        </authorList>
    </citation>
    <scope>NUCLEOTIDE SEQUENCE [LARGE SCALE GENOMIC DNA]</scope>
    <source>
        <strain evidence="9 13">Ox1</strain>
    </source>
</reference>
<dbReference type="EMBL" id="CP069811">
    <property type="protein sequence ID" value="QRQ90461.1"/>
    <property type="molecule type" value="Genomic_DNA"/>
</dbReference>
<dbReference type="GeneID" id="303489304"/>
<keyword evidence="3" id="KW-1003">Cell membrane</keyword>
<feature type="transmembrane region" description="Helical" evidence="8">
    <location>
        <begin position="91"/>
        <end position="110"/>
    </location>
</feature>
<feature type="transmembrane region" description="Helical" evidence="8">
    <location>
        <begin position="116"/>
        <end position="135"/>
    </location>
</feature>
<keyword evidence="5 8" id="KW-1133">Transmembrane helix</keyword>
<evidence type="ECO:0000256" key="7">
    <source>
        <dbReference type="SAM" id="MobiDB-lite"/>
    </source>
</evidence>
<name>A0A375FV23_9BURK</name>
<gene>
    <name evidence="11" type="ORF">CO2235_MP80134</name>
    <name evidence="10" type="ORF">CO2235_U840061</name>
    <name evidence="9" type="ORF">JTE92_07230</name>
</gene>
<feature type="transmembrane region" description="Helical" evidence="8">
    <location>
        <begin position="396"/>
        <end position="416"/>
    </location>
</feature>
<sequence length="709" mass="74098">MASSKPLPRATLAGPDGPDAPDATKAPGCLRTLAAACPDYAPWLHSLKVFGAAMLALGVALALGLPRPYWAMATVYLVSSPLAGATHAKGTYRVLGTLLGAVSAVALVPLLVDEPVLLMAAIACWTGALLYLSLLEPAPRNYICLLAAYTLPIVALPTVTHPAAVFGVGLARIEEIMIGIVCASVVSAVVFPVRTTPALAARASAWLDHASRWIRDMMATGATGATGASAGQRHDSFSLLAADILAMETQLAQLSYETDGAPTLRHARALHQRMTALLPLVLALADAAGALRRHPAGMPDTVAQRLHATLAWIAGERSASRPAPSWLPAGAAPAPSADWHARLVAATGTYLDELADLWQDCRLLQASLQQAGSGPATLRYRVEPAGQARHHDHAQLLFRAATAGSATLVAGLLWMASGWIDGAVPVGLAALASCFIASTAEPRLVAGRVIAWSIACAALSWYYQFVVLVLAHDFGSLVALLSGPYLLIGAMTTQPRNALFGVLLAVTAASFPGPQHLDAASFADIFNGSLASLAALVFAAVWAVLMQPFGQQLVAYRLARANWNEIALAAHPRAAVNSARLRGRMLDRLLRQWPPLTRRNNASARAAGLAAADFLVEAAVLALRRACAGGPAESRRAVKRVLAGVARHYRQCAQTGHPGTPAAALAARIDAAFAALATTFHASPRAALAALTTLRLALYPDHGGHHARH</sequence>
<protein>
    <submittedName>
        <fullName evidence="9">FUSC family protein</fullName>
    </submittedName>
    <submittedName>
        <fullName evidence="10">Fusaric acid resistance efflux transporter,permease protein</fullName>
    </submittedName>
</protein>
<evidence type="ECO:0000256" key="8">
    <source>
        <dbReference type="SAM" id="Phobius"/>
    </source>
</evidence>
<organism evidence="10 12">
    <name type="scientific">Cupriavidus oxalaticus</name>
    <dbReference type="NCBI Taxonomy" id="96344"/>
    <lineage>
        <taxon>Bacteria</taxon>
        <taxon>Pseudomonadati</taxon>
        <taxon>Pseudomonadota</taxon>
        <taxon>Betaproteobacteria</taxon>
        <taxon>Burkholderiales</taxon>
        <taxon>Burkholderiaceae</taxon>
        <taxon>Cupriavidus</taxon>
    </lineage>
</organism>
<dbReference type="OrthoDB" id="9807111at2"/>
<dbReference type="GO" id="GO:0022857">
    <property type="term" value="F:transmembrane transporter activity"/>
    <property type="evidence" value="ECO:0007669"/>
    <property type="project" value="InterPro"/>
</dbReference>
<evidence type="ECO:0000256" key="6">
    <source>
        <dbReference type="ARBA" id="ARBA00023136"/>
    </source>
</evidence>
<keyword evidence="6 8" id="KW-0472">Membrane</keyword>
<dbReference type="GO" id="GO:0005886">
    <property type="term" value="C:plasma membrane"/>
    <property type="evidence" value="ECO:0007669"/>
    <property type="project" value="UniProtKB-SubCell"/>
</dbReference>
<dbReference type="EMBL" id="OGUS01000092">
    <property type="protein sequence ID" value="SPC08320.1"/>
    <property type="molecule type" value="Genomic_DNA"/>
</dbReference>
<feature type="transmembrane region" description="Helical" evidence="8">
    <location>
        <begin position="469"/>
        <end position="490"/>
    </location>
</feature>
<dbReference type="AlphaFoldDB" id="A0A375FV23"/>
<keyword evidence="13" id="KW-1185">Reference proteome</keyword>
<feature type="transmembrane region" description="Helical" evidence="8">
    <location>
        <begin position="422"/>
        <end position="438"/>
    </location>
</feature>
<feature type="transmembrane region" description="Helical" evidence="8">
    <location>
        <begin position="445"/>
        <end position="463"/>
    </location>
</feature>
<evidence type="ECO:0000313" key="9">
    <source>
        <dbReference type="EMBL" id="QRQ90461.1"/>
    </source>
</evidence>
<feature type="transmembrane region" description="Helical" evidence="8">
    <location>
        <begin position="497"/>
        <end position="513"/>
    </location>
</feature>
<evidence type="ECO:0000256" key="2">
    <source>
        <dbReference type="ARBA" id="ARBA00022448"/>
    </source>
</evidence>
<feature type="region of interest" description="Disordered" evidence="7">
    <location>
        <begin position="1"/>
        <end position="21"/>
    </location>
</feature>
<evidence type="ECO:0000256" key="4">
    <source>
        <dbReference type="ARBA" id="ARBA00022692"/>
    </source>
</evidence>
<dbReference type="RefSeq" id="WP_084254595.1">
    <property type="nucleotide sequence ID" value="NZ_CP069809.1"/>
</dbReference>
<dbReference type="EMBL" id="OGUS01000143">
    <property type="protein sequence ID" value="SPC24254.1"/>
    <property type="molecule type" value="Genomic_DNA"/>
</dbReference>
<feature type="transmembrane region" description="Helical" evidence="8">
    <location>
        <begin position="525"/>
        <end position="545"/>
    </location>
</feature>
<reference evidence="10 12" key="1">
    <citation type="submission" date="2018-01" db="EMBL/GenBank/DDBJ databases">
        <authorList>
            <person name="Clerissi C."/>
        </authorList>
    </citation>
    <scope>NUCLEOTIDE SEQUENCE</scope>
    <source>
        <strain evidence="10">Cupriavidus oxalaticus LMG 2235</strain>
        <plasmid evidence="12">co2235_mp</plasmid>
    </source>
</reference>
<dbReference type="PANTHER" id="PTHR30509">
    <property type="entry name" value="P-HYDROXYBENZOIC ACID EFFLUX PUMP SUBUNIT-RELATED"/>
    <property type="match status" value="1"/>
</dbReference>
<comment type="subcellular location">
    <subcellularLocation>
        <location evidence="1">Cell membrane</location>
        <topology evidence="1">Multi-pass membrane protein</topology>
    </subcellularLocation>
</comment>
<evidence type="ECO:0000313" key="13">
    <source>
        <dbReference type="Proteomes" id="UP000623307"/>
    </source>
</evidence>
<proteinExistence type="predicted"/>
<dbReference type="InterPro" id="IPR006726">
    <property type="entry name" value="PHBA_efflux_AaeB/fusaric-R"/>
</dbReference>
<accession>A0A375FV23</accession>
<dbReference type="Pfam" id="PF04632">
    <property type="entry name" value="FUSC"/>
    <property type="match status" value="1"/>
</dbReference>
<geneLocation type="plasmid" evidence="12">
    <name>co2235_mp</name>
</geneLocation>
<keyword evidence="2" id="KW-0813">Transport</keyword>
<dbReference type="Proteomes" id="UP000256862">
    <property type="component" value="Plasmid CO2235_mp"/>
</dbReference>
<feature type="transmembrane region" description="Helical" evidence="8">
    <location>
        <begin position="176"/>
        <end position="193"/>
    </location>
</feature>
<evidence type="ECO:0000313" key="12">
    <source>
        <dbReference type="Proteomes" id="UP000256862"/>
    </source>
</evidence>